<dbReference type="Proteomes" id="UP001168990">
    <property type="component" value="Unassembled WGS sequence"/>
</dbReference>
<accession>A0AA39C2C9</accession>
<gene>
    <name evidence="2" type="ORF">PV328_012351</name>
</gene>
<feature type="non-terminal residue" evidence="2">
    <location>
        <position position="100"/>
    </location>
</feature>
<reference evidence="2" key="1">
    <citation type="journal article" date="2023" name="bioRxiv">
        <title>Scaffold-level genome assemblies of two parasitoid biocontrol wasps reveal the parthenogenesis mechanism and an associated novel virus.</title>
        <authorList>
            <person name="Inwood S."/>
            <person name="Skelly J."/>
            <person name="Guhlin J."/>
            <person name="Harrop T."/>
            <person name="Goldson S."/>
            <person name="Dearden P."/>
        </authorList>
    </citation>
    <scope>NUCLEOTIDE SEQUENCE</scope>
    <source>
        <strain evidence="2">Irish</strain>
        <tissue evidence="2">Whole body</tissue>
    </source>
</reference>
<evidence type="ECO:0000313" key="3">
    <source>
        <dbReference type="Proteomes" id="UP001168990"/>
    </source>
</evidence>
<sequence length="100" mass="11501">AFTFFSSAATKSSMLFRTVLVRFHTVLQIQRVRGARSYYCTTFLDGFLIPESPPGAHSYYSVAFPDNTSWLFLWYGWRGPGFFVLLYGSTTTLLFRSLLF</sequence>
<dbReference type="EMBL" id="JAQQBS010002425">
    <property type="protein sequence ID" value="KAK0156760.1"/>
    <property type="molecule type" value="Genomic_DNA"/>
</dbReference>
<keyword evidence="3" id="KW-1185">Reference proteome</keyword>
<organism evidence="2 3">
    <name type="scientific">Microctonus aethiopoides</name>
    <dbReference type="NCBI Taxonomy" id="144406"/>
    <lineage>
        <taxon>Eukaryota</taxon>
        <taxon>Metazoa</taxon>
        <taxon>Ecdysozoa</taxon>
        <taxon>Arthropoda</taxon>
        <taxon>Hexapoda</taxon>
        <taxon>Insecta</taxon>
        <taxon>Pterygota</taxon>
        <taxon>Neoptera</taxon>
        <taxon>Endopterygota</taxon>
        <taxon>Hymenoptera</taxon>
        <taxon>Apocrita</taxon>
        <taxon>Ichneumonoidea</taxon>
        <taxon>Braconidae</taxon>
        <taxon>Euphorinae</taxon>
        <taxon>Microctonus</taxon>
    </lineage>
</organism>
<reference evidence="2" key="2">
    <citation type="submission" date="2023-03" db="EMBL/GenBank/DDBJ databases">
        <authorList>
            <person name="Inwood S.N."/>
            <person name="Skelly J.G."/>
            <person name="Guhlin J."/>
            <person name="Harrop T.W.R."/>
            <person name="Goldson S.G."/>
            <person name="Dearden P.K."/>
        </authorList>
    </citation>
    <scope>NUCLEOTIDE SEQUENCE</scope>
    <source>
        <strain evidence="2">Irish</strain>
        <tissue evidence="2">Whole body</tissue>
    </source>
</reference>
<evidence type="ECO:0000313" key="2">
    <source>
        <dbReference type="EMBL" id="KAK0156760.1"/>
    </source>
</evidence>
<comment type="caution">
    <text evidence="2">The sequence shown here is derived from an EMBL/GenBank/DDBJ whole genome shotgun (WGS) entry which is preliminary data.</text>
</comment>
<name>A0AA39C2C9_9HYME</name>
<feature type="transmembrane region" description="Helical" evidence="1">
    <location>
        <begin position="80"/>
        <end position="99"/>
    </location>
</feature>
<protein>
    <submittedName>
        <fullName evidence="2">Uncharacterized protein</fullName>
    </submittedName>
</protein>
<keyword evidence="1" id="KW-0812">Transmembrane</keyword>
<dbReference type="AlphaFoldDB" id="A0AA39C2C9"/>
<proteinExistence type="predicted"/>
<feature type="non-terminal residue" evidence="2">
    <location>
        <position position="1"/>
    </location>
</feature>
<keyword evidence="1" id="KW-1133">Transmembrane helix</keyword>
<keyword evidence="1" id="KW-0472">Membrane</keyword>
<evidence type="ECO:0000256" key="1">
    <source>
        <dbReference type="SAM" id="Phobius"/>
    </source>
</evidence>